<reference evidence="2 3" key="2">
    <citation type="submission" date="2020-05" db="EMBL/GenBank/DDBJ databases">
        <title>Identification and distribution of gene clusters putatively required for synthesis of sphingolipid metabolism inhibitors in phylogenetically diverse species of the filamentous fungus Fusarium.</title>
        <authorList>
            <person name="Kim H.-S."/>
            <person name="Busman M."/>
            <person name="Brown D.W."/>
            <person name="Divon H."/>
            <person name="Uhlig S."/>
            <person name="Proctor R.H."/>
        </authorList>
    </citation>
    <scope>NUCLEOTIDE SEQUENCE [LARGE SCALE GENOMIC DNA]</scope>
    <source>
        <strain evidence="2 3">NRRL 25331</strain>
    </source>
</reference>
<proteinExistence type="predicted"/>
<feature type="compositionally biased region" description="Low complexity" evidence="1">
    <location>
        <begin position="254"/>
        <end position="266"/>
    </location>
</feature>
<feature type="compositionally biased region" description="Acidic residues" evidence="1">
    <location>
        <begin position="226"/>
        <end position="253"/>
    </location>
</feature>
<keyword evidence="3" id="KW-1185">Reference proteome</keyword>
<accession>A0A8H5T0K1</accession>
<evidence type="ECO:0000313" key="3">
    <source>
        <dbReference type="Proteomes" id="UP000572754"/>
    </source>
</evidence>
<comment type="caution">
    <text evidence="2">The sequence shown here is derived from an EMBL/GenBank/DDBJ whole genome shotgun (WGS) entry which is preliminary data.</text>
</comment>
<feature type="compositionally biased region" description="Polar residues" evidence="1">
    <location>
        <begin position="519"/>
        <end position="538"/>
    </location>
</feature>
<dbReference type="Proteomes" id="UP000572754">
    <property type="component" value="Unassembled WGS sequence"/>
</dbReference>
<gene>
    <name evidence="2" type="ORF">FCIRC_12108</name>
</gene>
<organism evidence="2 3">
    <name type="scientific">Fusarium circinatum</name>
    <name type="common">Pitch canker fungus</name>
    <name type="synonym">Gibberella circinata</name>
    <dbReference type="NCBI Taxonomy" id="48490"/>
    <lineage>
        <taxon>Eukaryota</taxon>
        <taxon>Fungi</taxon>
        <taxon>Dikarya</taxon>
        <taxon>Ascomycota</taxon>
        <taxon>Pezizomycotina</taxon>
        <taxon>Sordariomycetes</taxon>
        <taxon>Hypocreomycetidae</taxon>
        <taxon>Hypocreales</taxon>
        <taxon>Nectriaceae</taxon>
        <taxon>Fusarium</taxon>
        <taxon>Fusarium fujikuroi species complex</taxon>
    </lineage>
</organism>
<evidence type="ECO:0000256" key="1">
    <source>
        <dbReference type="SAM" id="MobiDB-lite"/>
    </source>
</evidence>
<dbReference type="EMBL" id="JAAQPE010000512">
    <property type="protein sequence ID" value="KAF5660576.1"/>
    <property type="molecule type" value="Genomic_DNA"/>
</dbReference>
<protein>
    <submittedName>
        <fullName evidence="2">Uncharacterized protein</fullName>
    </submittedName>
</protein>
<name>A0A8H5T0K1_FUSCI</name>
<feature type="region of interest" description="Disordered" evidence="1">
    <location>
        <begin position="226"/>
        <end position="266"/>
    </location>
</feature>
<reference evidence="3" key="1">
    <citation type="journal article" date="2020" name="BMC Genomics">
        <title>Correction to: Identification and distribution of gene clusters required for synthesis of sphingolipid metabolism inhibitors in diverse species of the filamentous fungus Fusarium.</title>
        <authorList>
            <person name="Kim H.S."/>
            <person name="Lohmar J.M."/>
            <person name="Busman M."/>
            <person name="Brown D.W."/>
            <person name="Naumann T.A."/>
            <person name="Divon H.H."/>
            <person name="Lysoe E."/>
            <person name="Uhlig S."/>
            <person name="Proctor R.H."/>
        </authorList>
    </citation>
    <scope>NUCLEOTIDE SEQUENCE [LARGE SCALE GENOMIC DNA]</scope>
    <source>
        <strain evidence="3">NRRL 25331</strain>
    </source>
</reference>
<feature type="region of interest" description="Disordered" evidence="1">
    <location>
        <begin position="491"/>
        <end position="597"/>
    </location>
</feature>
<dbReference type="AlphaFoldDB" id="A0A8H5T0K1"/>
<feature type="compositionally biased region" description="Acidic residues" evidence="1">
    <location>
        <begin position="578"/>
        <end position="591"/>
    </location>
</feature>
<evidence type="ECO:0000313" key="2">
    <source>
        <dbReference type="EMBL" id="KAF5660576.1"/>
    </source>
</evidence>
<feature type="compositionally biased region" description="Basic residues" evidence="1">
    <location>
        <begin position="495"/>
        <end position="513"/>
    </location>
</feature>
<sequence length="597" mass="70014">MSSRIIVQGPWYDNGRLLKDPKPRQEWDEVTEWEEANLCNKITIFDLPLKCPFPLTNRRNACALIENFIDAITYHRQLFPYWQRRAIKYFIWREMFVIRNNDEWKDYRNHPLYKNRDVLRRLAKQEFSNAMGLASALLFVLHGLYTNDWELEFLLKGQQKLIDTYNMCDYNMRLWNRDKMLDILFIECEWLKDTLLEAHMKEKKEMDEEWEHRQTKTLEEMEVFIEELPEPTDEDEEEDEEEDEDGNEDDENAQDNAQGNAHDNAQDNAQDNALNIALNNAQNNAQCIDIWGNDIPMAMILGVPQQWSNVVPLAAPTPLEIQTMALEREKLRQRREKALQQWDAQCYAQGLSESLVQSIAQICGFESKDAQFVARPRARYIAQRRIQDFYKREALSIVQERHKQRNRRQALIYGQIRAHRRAQGRTRGRIPGPEDEAQDVAQNNTQRIVQYFDRDTLQNTIRNLPPGNTEDSVLAFMNGVYKELVQGMAQDKVQRQRTQRRARRARRGARRTVQKTVRETTQNVTKENGQKRTQTSLPDFTATAPHRQRTDSQAPEKLVNTAVPPIDPSPTLPSRPVDDDEDIYGYSGDEDGNTKEK</sequence>